<proteinExistence type="predicted"/>
<comment type="caution">
    <text evidence="1">The sequence shown here is derived from an EMBL/GenBank/DDBJ whole genome shotgun (WGS) entry which is preliminary data.</text>
</comment>
<dbReference type="PROSITE" id="PS51257">
    <property type="entry name" value="PROKAR_LIPOPROTEIN"/>
    <property type="match status" value="1"/>
</dbReference>
<evidence type="ECO:0000313" key="1">
    <source>
        <dbReference type="EMBL" id="TPV31409.1"/>
    </source>
</evidence>
<gene>
    <name evidence="1" type="ORF">FJ651_14540</name>
</gene>
<evidence type="ECO:0000313" key="2">
    <source>
        <dbReference type="Proteomes" id="UP000317332"/>
    </source>
</evidence>
<accession>A0A506PCT5</accession>
<dbReference type="RefSeq" id="WP_140991371.1">
    <property type="nucleotide sequence ID" value="NZ_VHIQ01000008.1"/>
</dbReference>
<organism evidence="1 2">
    <name type="scientific">Paucihalobacter ruber</name>
    <dbReference type="NCBI Taxonomy" id="2567861"/>
    <lineage>
        <taxon>Bacteria</taxon>
        <taxon>Pseudomonadati</taxon>
        <taxon>Bacteroidota</taxon>
        <taxon>Flavobacteriia</taxon>
        <taxon>Flavobacteriales</taxon>
        <taxon>Flavobacteriaceae</taxon>
        <taxon>Paucihalobacter</taxon>
    </lineage>
</organism>
<reference evidence="1 2" key="1">
    <citation type="submission" date="2019-06" db="EMBL/GenBank/DDBJ databases">
        <title>Flavobacteriaceae Paucihalobacterium erythroidium CWB-1, complete genome.</title>
        <authorList>
            <person name="Wu S."/>
        </authorList>
    </citation>
    <scope>NUCLEOTIDE SEQUENCE [LARGE SCALE GENOMIC DNA]</scope>
    <source>
        <strain evidence="1 2">CWB-1</strain>
    </source>
</reference>
<dbReference type="EMBL" id="VHIQ01000008">
    <property type="protein sequence ID" value="TPV31409.1"/>
    <property type="molecule type" value="Genomic_DNA"/>
</dbReference>
<name>A0A506PCT5_9FLAO</name>
<evidence type="ECO:0008006" key="3">
    <source>
        <dbReference type="Google" id="ProtNLM"/>
    </source>
</evidence>
<sequence length="212" mass="25163">MKNIKQIIYILSSILIVSCESNKKESVESELNKKLETEFKYDRVWGVYISEDNRTKSETEMYISGADTIYQQYKLYKDGKIDSTKSNFYVLELNKTGDSTYFGKVHFNNIEKYWYKSPVNEVSLGLSFLHMERDSGKVWNFESKNKNYVEFKYFHHSDTLVGMLYETRHLDTIINGEKMIRILEYALPIDNMSKTNNPYIETFELTENKYVR</sequence>
<dbReference type="Proteomes" id="UP000317332">
    <property type="component" value="Unassembled WGS sequence"/>
</dbReference>
<protein>
    <recommendedName>
        <fullName evidence="3">Lipoprotein</fullName>
    </recommendedName>
</protein>
<dbReference type="OrthoDB" id="1445745at2"/>
<keyword evidence="2" id="KW-1185">Reference proteome</keyword>
<dbReference type="AlphaFoldDB" id="A0A506PCT5"/>